<dbReference type="RefSeq" id="WP_304448720.1">
    <property type="nucleotide sequence ID" value="NZ_JARRAH010000001.1"/>
</dbReference>
<evidence type="ECO:0000256" key="1">
    <source>
        <dbReference type="SAM" id="Phobius"/>
    </source>
</evidence>
<comment type="caution">
    <text evidence="2">The sequence shown here is derived from an EMBL/GenBank/DDBJ whole genome shotgun (WGS) entry which is preliminary data.</text>
</comment>
<proteinExistence type="predicted"/>
<evidence type="ECO:0000313" key="2">
    <source>
        <dbReference type="EMBL" id="MFC6837049.1"/>
    </source>
</evidence>
<feature type="transmembrane region" description="Helical" evidence="1">
    <location>
        <begin position="85"/>
        <end position="102"/>
    </location>
</feature>
<dbReference type="InterPro" id="IPR046739">
    <property type="entry name" value="DUF6789"/>
</dbReference>
<dbReference type="AlphaFoldDB" id="A0ABD5U8Z3"/>
<sequence>METNRVTGAIAGGVAGTAVLTLLLILLEVQTREQIQAFDVIARFVGTPGQTTVGFALFVVAGVVAWPLVFVAIRDYIPRGPDPAAQGAIFAIVLWVAFAVAGRGDLSGPILILYAAYTFFAHLAYGFTMGIVYGHFRGGSQTSREVYAQQ</sequence>
<dbReference type="Pfam" id="PF20587">
    <property type="entry name" value="DUF6789"/>
    <property type="match status" value="1"/>
</dbReference>
<protein>
    <submittedName>
        <fullName evidence="2">DUF6789 family protein</fullName>
    </submittedName>
</protein>
<keyword evidence="1" id="KW-0472">Membrane</keyword>
<keyword evidence="1" id="KW-1133">Transmembrane helix</keyword>
<feature type="transmembrane region" description="Helical" evidence="1">
    <location>
        <begin position="6"/>
        <end position="27"/>
    </location>
</feature>
<gene>
    <name evidence="2" type="ORF">ACFQHK_11090</name>
</gene>
<keyword evidence="3" id="KW-1185">Reference proteome</keyword>
<evidence type="ECO:0000313" key="3">
    <source>
        <dbReference type="Proteomes" id="UP001596406"/>
    </source>
</evidence>
<dbReference type="EMBL" id="JBHSXM010000001">
    <property type="protein sequence ID" value="MFC6837049.1"/>
    <property type="molecule type" value="Genomic_DNA"/>
</dbReference>
<name>A0ABD5U8Z3_9EURY</name>
<feature type="transmembrane region" description="Helical" evidence="1">
    <location>
        <begin position="53"/>
        <end position="73"/>
    </location>
</feature>
<reference evidence="2 3" key="1">
    <citation type="journal article" date="2019" name="Int. J. Syst. Evol. Microbiol.">
        <title>The Global Catalogue of Microorganisms (GCM) 10K type strain sequencing project: providing services to taxonomists for standard genome sequencing and annotation.</title>
        <authorList>
            <consortium name="The Broad Institute Genomics Platform"/>
            <consortium name="The Broad Institute Genome Sequencing Center for Infectious Disease"/>
            <person name="Wu L."/>
            <person name="Ma J."/>
        </authorList>
    </citation>
    <scope>NUCLEOTIDE SEQUENCE [LARGE SCALE GENOMIC DNA]</scope>
    <source>
        <strain evidence="2 3">PSRA2</strain>
    </source>
</reference>
<accession>A0ABD5U8Z3</accession>
<organism evidence="2 3">
    <name type="scientific">Halomarina ordinaria</name>
    <dbReference type="NCBI Taxonomy" id="3033939"/>
    <lineage>
        <taxon>Archaea</taxon>
        <taxon>Methanobacteriati</taxon>
        <taxon>Methanobacteriota</taxon>
        <taxon>Stenosarchaea group</taxon>
        <taxon>Halobacteria</taxon>
        <taxon>Halobacteriales</taxon>
        <taxon>Natronomonadaceae</taxon>
        <taxon>Halomarina</taxon>
    </lineage>
</organism>
<dbReference type="Proteomes" id="UP001596406">
    <property type="component" value="Unassembled WGS sequence"/>
</dbReference>
<keyword evidence="1" id="KW-0812">Transmembrane</keyword>
<feature type="transmembrane region" description="Helical" evidence="1">
    <location>
        <begin position="114"/>
        <end position="136"/>
    </location>
</feature>